<evidence type="ECO:0000256" key="1">
    <source>
        <dbReference type="SAM" id="SignalP"/>
    </source>
</evidence>
<dbReference type="OrthoDB" id="9972091at2759"/>
<evidence type="ECO:0000313" key="3">
    <source>
        <dbReference type="Proteomes" id="UP000663852"/>
    </source>
</evidence>
<accession>A0A813NQ84</accession>
<dbReference type="EMBL" id="CAJNOJ010000004">
    <property type="protein sequence ID" value="CAF0742992.1"/>
    <property type="molecule type" value="Genomic_DNA"/>
</dbReference>
<comment type="caution">
    <text evidence="2">The sequence shown here is derived from an EMBL/GenBank/DDBJ whole genome shotgun (WGS) entry which is preliminary data.</text>
</comment>
<reference evidence="2" key="1">
    <citation type="submission" date="2021-02" db="EMBL/GenBank/DDBJ databases">
        <authorList>
            <person name="Nowell W R."/>
        </authorList>
    </citation>
    <scope>NUCLEOTIDE SEQUENCE</scope>
</reference>
<feature type="chain" id="PRO_5032368233" evidence="1">
    <location>
        <begin position="19"/>
        <end position="131"/>
    </location>
</feature>
<sequence>MMILILFCFLGLIQSITSIQCYTCNQPGFLCSVPLNVDGGDDSNENDVSNPHYGYGFVCQSDHYIDNRTGVEKIILRGIKHCEDLNIVNHRRYCCHSNNLILGNKEMFSWIYFALNCALLFFSTRIQSQRA</sequence>
<dbReference type="Proteomes" id="UP000663852">
    <property type="component" value="Unassembled WGS sequence"/>
</dbReference>
<proteinExistence type="predicted"/>
<dbReference type="AlphaFoldDB" id="A0A813NQ84"/>
<keyword evidence="1" id="KW-0732">Signal</keyword>
<feature type="signal peptide" evidence="1">
    <location>
        <begin position="1"/>
        <end position="18"/>
    </location>
</feature>
<organism evidence="2 3">
    <name type="scientific">Adineta ricciae</name>
    <name type="common">Rotifer</name>
    <dbReference type="NCBI Taxonomy" id="249248"/>
    <lineage>
        <taxon>Eukaryota</taxon>
        <taxon>Metazoa</taxon>
        <taxon>Spiralia</taxon>
        <taxon>Gnathifera</taxon>
        <taxon>Rotifera</taxon>
        <taxon>Eurotatoria</taxon>
        <taxon>Bdelloidea</taxon>
        <taxon>Adinetida</taxon>
        <taxon>Adinetidae</taxon>
        <taxon>Adineta</taxon>
    </lineage>
</organism>
<gene>
    <name evidence="2" type="ORF">EDS130_LOCUS1850</name>
</gene>
<name>A0A813NQ84_ADIRI</name>
<protein>
    <submittedName>
        <fullName evidence="2">Uncharacterized protein</fullName>
    </submittedName>
</protein>
<evidence type="ECO:0000313" key="2">
    <source>
        <dbReference type="EMBL" id="CAF0742992.1"/>
    </source>
</evidence>